<dbReference type="GO" id="GO:0003735">
    <property type="term" value="F:structural constituent of ribosome"/>
    <property type="evidence" value="ECO:0007669"/>
    <property type="project" value="InterPro"/>
</dbReference>
<comment type="similarity">
    <text evidence="1">Belongs to the universal ribosomal protein uS8 family.</text>
</comment>
<organism evidence="4 5">
    <name type="scientific">Babesia caballi</name>
    <dbReference type="NCBI Taxonomy" id="5871"/>
    <lineage>
        <taxon>Eukaryota</taxon>
        <taxon>Sar</taxon>
        <taxon>Alveolata</taxon>
        <taxon>Apicomplexa</taxon>
        <taxon>Aconoidasida</taxon>
        <taxon>Piroplasmida</taxon>
        <taxon>Babesiidae</taxon>
        <taxon>Babesia</taxon>
    </lineage>
</organism>
<evidence type="ECO:0000256" key="1">
    <source>
        <dbReference type="ARBA" id="ARBA00006471"/>
    </source>
</evidence>
<keyword evidence="4" id="KW-0933">Apicoplast</keyword>
<dbReference type="GO" id="GO:0006412">
    <property type="term" value="P:translation"/>
    <property type="evidence" value="ECO:0007669"/>
    <property type="project" value="InterPro"/>
</dbReference>
<name>A0AAV4M2I9_BABCB</name>
<dbReference type="AlphaFoldDB" id="A0AAV4M2I9"/>
<dbReference type="Pfam" id="PF00410">
    <property type="entry name" value="Ribosomal_S8"/>
    <property type="match status" value="1"/>
</dbReference>
<keyword evidence="3" id="KW-0687">Ribonucleoprotein</keyword>
<keyword evidence="4" id="KW-0934">Plastid</keyword>
<comment type="caution">
    <text evidence="4">The sequence shown here is derived from an EMBL/GenBank/DDBJ whole genome shotgun (WGS) entry which is preliminary data.</text>
</comment>
<dbReference type="InterPro" id="IPR035987">
    <property type="entry name" value="Ribosomal_uS8_sf"/>
</dbReference>
<accession>A0AAV4M2I9</accession>
<evidence type="ECO:0000256" key="3">
    <source>
        <dbReference type="ARBA" id="ARBA00023274"/>
    </source>
</evidence>
<evidence type="ECO:0000313" key="5">
    <source>
        <dbReference type="Proteomes" id="UP001497744"/>
    </source>
</evidence>
<evidence type="ECO:0000256" key="2">
    <source>
        <dbReference type="ARBA" id="ARBA00022980"/>
    </source>
</evidence>
<dbReference type="Proteomes" id="UP001497744">
    <property type="component" value="Unassembled WGS sequence"/>
</dbReference>
<dbReference type="EMBL" id="BPLF01000008">
    <property type="protein sequence ID" value="GIX66443.1"/>
    <property type="molecule type" value="Genomic_DNA"/>
</dbReference>
<sequence length="106" mass="12320">MIINIKNTKLTNNIYKKGLLLNYIDTYKVLKINNIRYKFSDISHNINYIKNFYKISNYIHIKYKELVTINKNLKSGVLLISTSIGIITNKKAEFLKLGGVLLCYIS</sequence>
<evidence type="ECO:0008006" key="6">
    <source>
        <dbReference type="Google" id="ProtNLM"/>
    </source>
</evidence>
<dbReference type="InterPro" id="IPR000630">
    <property type="entry name" value="Ribosomal_uS8"/>
</dbReference>
<dbReference type="GO" id="GO:0005840">
    <property type="term" value="C:ribosome"/>
    <property type="evidence" value="ECO:0007669"/>
    <property type="project" value="UniProtKB-KW"/>
</dbReference>
<proteinExistence type="inferred from homology"/>
<gene>
    <name evidence="4" type="ORF">BcabD6B2_58800</name>
</gene>
<protein>
    <recommendedName>
        <fullName evidence="6">Ribosomal protein S8</fullName>
    </recommendedName>
</protein>
<keyword evidence="5" id="KW-1185">Reference proteome</keyword>
<dbReference type="SUPFAM" id="SSF56047">
    <property type="entry name" value="Ribosomal protein S8"/>
    <property type="match status" value="1"/>
</dbReference>
<reference evidence="4 5" key="1">
    <citation type="submission" date="2021-06" db="EMBL/GenBank/DDBJ databases">
        <title>Genome sequence of Babesia caballi.</title>
        <authorList>
            <person name="Yamagishi J."/>
            <person name="Kidaka T."/>
            <person name="Ochi A."/>
        </authorList>
    </citation>
    <scope>NUCLEOTIDE SEQUENCE [LARGE SCALE GENOMIC DNA]</scope>
    <source>
        <strain evidence="4">USDA-D6B2</strain>
    </source>
</reference>
<dbReference type="Gene3D" id="3.30.1490.10">
    <property type="match status" value="1"/>
</dbReference>
<evidence type="ECO:0000313" key="4">
    <source>
        <dbReference type="EMBL" id="GIX66443.1"/>
    </source>
</evidence>
<geneLocation type="apicoplast" evidence="4"/>
<keyword evidence="2" id="KW-0689">Ribosomal protein</keyword>
<dbReference type="GO" id="GO:1990904">
    <property type="term" value="C:ribonucleoprotein complex"/>
    <property type="evidence" value="ECO:0007669"/>
    <property type="project" value="UniProtKB-KW"/>
</dbReference>